<dbReference type="InterPro" id="IPR007136">
    <property type="entry name" value="DUF347"/>
</dbReference>
<organism evidence="2 3">
    <name type="scientific">Naasia lichenicola</name>
    <dbReference type="NCBI Taxonomy" id="2565933"/>
    <lineage>
        <taxon>Bacteria</taxon>
        <taxon>Bacillati</taxon>
        <taxon>Actinomycetota</taxon>
        <taxon>Actinomycetes</taxon>
        <taxon>Micrococcales</taxon>
        <taxon>Microbacteriaceae</taxon>
        <taxon>Naasia</taxon>
    </lineage>
</organism>
<feature type="transmembrane region" description="Helical" evidence="1">
    <location>
        <begin position="112"/>
        <end position="135"/>
    </location>
</feature>
<feature type="transmembrane region" description="Helical" evidence="1">
    <location>
        <begin position="155"/>
        <end position="174"/>
    </location>
</feature>
<dbReference type="OrthoDB" id="9794709at2"/>
<dbReference type="AlphaFoldDB" id="A0A4S4FQG8"/>
<comment type="caution">
    <text evidence="2">The sequence shown here is derived from an EMBL/GenBank/DDBJ whole genome shotgun (WGS) entry which is preliminary data.</text>
</comment>
<evidence type="ECO:0000256" key="1">
    <source>
        <dbReference type="SAM" id="Phobius"/>
    </source>
</evidence>
<evidence type="ECO:0008006" key="4">
    <source>
        <dbReference type="Google" id="ProtNLM"/>
    </source>
</evidence>
<evidence type="ECO:0000313" key="2">
    <source>
        <dbReference type="EMBL" id="THG32843.1"/>
    </source>
</evidence>
<dbReference type="RefSeq" id="WP_136425624.1">
    <property type="nucleotide sequence ID" value="NZ_SSSM01000001.1"/>
</dbReference>
<gene>
    <name evidence="2" type="ORF">E6C64_00210</name>
</gene>
<keyword evidence="1" id="KW-1133">Transmembrane helix</keyword>
<feature type="transmembrane region" description="Helical" evidence="1">
    <location>
        <begin position="180"/>
        <end position="202"/>
    </location>
</feature>
<accession>A0A4S4FQG8</accession>
<feature type="transmembrane region" description="Helical" evidence="1">
    <location>
        <begin position="89"/>
        <end position="106"/>
    </location>
</feature>
<feature type="transmembrane region" description="Helical" evidence="1">
    <location>
        <begin position="59"/>
        <end position="82"/>
    </location>
</feature>
<evidence type="ECO:0000313" key="3">
    <source>
        <dbReference type="Proteomes" id="UP000309133"/>
    </source>
</evidence>
<keyword evidence="1" id="KW-0812">Transmembrane</keyword>
<dbReference type="Proteomes" id="UP000309133">
    <property type="component" value="Unassembled WGS sequence"/>
</dbReference>
<keyword evidence="1" id="KW-0472">Membrane</keyword>
<protein>
    <recommendedName>
        <fullName evidence="4">Membrane-anchored protein</fullName>
    </recommendedName>
</protein>
<sequence>MTSPRNASASRSVSDPASTRISDLLLSKVPQVTIAFWIIKVFSTTVGETAADYFNDTLGFGLTLTTILVGALFLIALAVQFATRRYTPVVYWLTVVLISVVGTLITDNLTDVVGVPLLASTIVFSVLLAATFTVWFLRERTLSIHSIVSRPREAFYWLAILFTFALGTAAGDYLSEALGLGYLVAAVLFAAVIGVIAIAFFVFKANAVVCFWAAYIMTRPLGASIGDLSSAPTADGGLGLGYTITSVVLGAVIIALVVYLSVRLAAQRRQVQGSTATATVTA</sequence>
<dbReference type="EMBL" id="SSSM01000001">
    <property type="protein sequence ID" value="THG32843.1"/>
    <property type="molecule type" value="Genomic_DNA"/>
</dbReference>
<feature type="transmembrane region" description="Helical" evidence="1">
    <location>
        <begin position="209"/>
        <end position="228"/>
    </location>
</feature>
<keyword evidence="3" id="KW-1185">Reference proteome</keyword>
<proteinExistence type="predicted"/>
<feature type="transmembrane region" description="Helical" evidence="1">
    <location>
        <begin position="240"/>
        <end position="262"/>
    </location>
</feature>
<name>A0A4S4FQG8_9MICO</name>
<dbReference type="Pfam" id="PF03988">
    <property type="entry name" value="DUF347"/>
    <property type="match status" value="4"/>
</dbReference>
<reference evidence="2 3" key="1">
    <citation type="submission" date="2019-04" db="EMBL/GenBank/DDBJ databases">
        <authorList>
            <person name="Jiang L."/>
        </authorList>
    </citation>
    <scope>NUCLEOTIDE SEQUENCE [LARGE SCALE GENOMIC DNA]</scope>
    <source>
        <strain evidence="2 3">YIM 131853</strain>
    </source>
</reference>